<evidence type="ECO:0000256" key="1">
    <source>
        <dbReference type="SAM" id="SignalP"/>
    </source>
</evidence>
<comment type="caution">
    <text evidence="2">The sequence shown here is derived from an EMBL/GenBank/DDBJ whole genome shotgun (WGS) entry which is preliminary data.</text>
</comment>
<feature type="signal peptide" evidence="1">
    <location>
        <begin position="1"/>
        <end position="18"/>
    </location>
</feature>
<dbReference type="GeneID" id="78294228"/>
<evidence type="ECO:0000313" key="2">
    <source>
        <dbReference type="EMBL" id="PVY44914.1"/>
    </source>
</evidence>
<protein>
    <recommendedName>
        <fullName evidence="4">Carbohydrate binding protein with CBM9 domain</fullName>
    </recommendedName>
</protein>
<dbReference type="CDD" id="cd09620">
    <property type="entry name" value="CBM9_like_3"/>
    <property type="match status" value="1"/>
</dbReference>
<reference evidence="2 3" key="1">
    <citation type="submission" date="2018-04" db="EMBL/GenBank/DDBJ databases">
        <title>Genomic Encyclopedia of Type Strains, Phase IV (KMG-IV): sequencing the most valuable type-strain genomes for metagenomic binning, comparative biology and taxonomic classification.</title>
        <authorList>
            <person name="Goeker M."/>
        </authorList>
    </citation>
    <scope>NUCLEOTIDE SEQUENCE [LARGE SCALE GENOMIC DNA]</scope>
    <source>
        <strain evidence="2 3">DSM 14823</strain>
    </source>
</reference>
<keyword evidence="3" id="KW-1185">Reference proteome</keyword>
<organism evidence="2 3">
    <name type="scientific">Victivallis vadensis</name>
    <dbReference type="NCBI Taxonomy" id="172901"/>
    <lineage>
        <taxon>Bacteria</taxon>
        <taxon>Pseudomonadati</taxon>
        <taxon>Lentisphaerota</taxon>
        <taxon>Lentisphaeria</taxon>
        <taxon>Victivallales</taxon>
        <taxon>Victivallaceae</taxon>
        <taxon>Victivallis</taxon>
    </lineage>
</organism>
<dbReference type="RefSeq" id="WP_116882905.1">
    <property type="nucleotide sequence ID" value="NZ_CABMMC010000259.1"/>
</dbReference>
<dbReference type="Proteomes" id="UP000245959">
    <property type="component" value="Unassembled WGS sequence"/>
</dbReference>
<dbReference type="EMBL" id="QEKH01000004">
    <property type="protein sequence ID" value="PVY44914.1"/>
    <property type="molecule type" value="Genomic_DNA"/>
</dbReference>
<gene>
    <name evidence="2" type="ORF">C8D82_10458</name>
</gene>
<evidence type="ECO:0000313" key="3">
    <source>
        <dbReference type="Proteomes" id="UP000245959"/>
    </source>
</evidence>
<dbReference type="OrthoDB" id="9786766at2"/>
<evidence type="ECO:0008006" key="4">
    <source>
        <dbReference type="Google" id="ProtNLM"/>
    </source>
</evidence>
<dbReference type="Gene3D" id="2.60.40.1190">
    <property type="match status" value="1"/>
</dbReference>
<accession>A0A2U1B8B5</accession>
<dbReference type="SUPFAM" id="SSF49344">
    <property type="entry name" value="CBD9-like"/>
    <property type="match status" value="1"/>
</dbReference>
<name>A0A2U1B8B5_9BACT</name>
<sequence>MKNLFLLLLFCAATVSGARLFEEAELRRTAVPPAIDGQLEALWFDRAVPYNLGDHNGKLNNLIVENYLTIVRLLWDEEYLYAAFVCSTDAVETRFAKRDDPLYESELCELMLAFPGGSRLLELSIAPNGVIYDALVRWNRDNRIEADASYDIHGLKSAVSLRQSAPGRLVWTAELAIPWKALAPFRPGNGKLLRGNLLRYERLSDPELRSRNVPAAGTGDPAYLPLSLFPTQVRGWAAAPSSLGPLRLTE</sequence>
<keyword evidence="1" id="KW-0732">Signal</keyword>
<proteinExistence type="predicted"/>
<dbReference type="AlphaFoldDB" id="A0A2U1B8B5"/>
<feature type="chain" id="PRO_5015514887" description="Carbohydrate binding protein with CBM9 domain" evidence="1">
    <location>
        <begin position="19"/>
        <end position="250"/>
    </location>
</feature>